<proteinExistence type="predicted"/>
<dbReference type="SUPFAM" id="SSF50978">
    <property type="entry name" value="WD40 repeat-like"/>
    <property type="match status" value="1"/>
</dbReference>
<dbReference type="GO" id="GO:0005737">
    <property type="term" value="C:cytoplasm"/>
    <property type="evidence" value="ECO:0007669"/>
    <property type="project" value="TreeGrafter"/>
</dbReference>
<comment type="caution">
    <text evidence="3">The sequence shown here is derived from an EMBL/GenBank/DDBJ whole genome shotgun (WGS) entry which is preliminary data.</text>
</comment>
<dbReference type="InterPro" id="IPR015943">
    <property type="entry name" value="WD40/YVTN_repeat-like_dom_sf"/>
</dbReference>
<evidence type="ECO:0000259" key="2">
    <source>
        <dbReference type="Pfam" id="PF21719"/>
    </source>
</evidence>
<dbReference type="EMBL" id="RSCE01000005">
    <property type="protein sequence ID" value="RSH82704.1"/>
    <property type="molecule type" value="Genomic_DNA"/>
</dbReference>
<dbReference type="InterPro" id="IPR037593">
    <property type="entry name" value="MIOS/Sea4"/>
</dbReference>
<dbReference type="PANTHER" id="PTHR16453">
    <property type="entry name" value="WD40 DOMAIN-CONTAINING PROTEIN MIO FAMILY MEMBER"/>
    <property type="match status" value="1"/>
</dbReference>
<evidence type="ECO:0000313" key="4">
    <source>
        <dbReference type="Proteomes" id="UP000279236"/>
    </source>
</evidence>
<gene>
    <name evidence="3" type="ORF">EHS24_007698</name>
</gene>
<evidence type="ECO:0000313" key="3">
    <source>
        <dbReference type="EMBL" id="RSH82704.1"/>
    </source>
</evidence>
<name>A0A427XV19_9TREE</name>
<protein>
    <recommendedName>
        <fullName evidence="2">MIOS-like alpha-solenoid domain-containing protein</fullName>
    </recommendedName>
</protein>
<dbReference type="InterPro" id="IPR049092">
    <property type="entry name" value="MIOS_a-sol"/>
</dbReference>
<dbReference type="AlphaFoldDB" id="A0A427XV19"/>
<dbReference type="GeneID" id="39592241"/>
<dbReference type="Pfam" id="PF21720">
    <property type="entry name" value="MIOS_WD40"/>
    <property type="match status" value="1"/>
</dbReference>
<sequence length="1072" mass="117512">MAEPRRIVLADPLARPGEVTRLAVAGQGAPGAPGDVKMYEWDGHSETMSMVGLQTDVGGGIKALAWSPHPAQRHLLSIGLSTGRVHLISLSPASLTFPLRGTPNPSSVLSVKHSRAVTSLAFSTRDPHLLASGYERHRSDHSLLIWDVADAIASLPQDPDGDHTYTRGTERLEVTNPYPPREQVRHVQQYCAAEAVHSVAWAHGSAHELFASANNKVLRMYDLRAAARDTSTTAAAQWATRAVQLLTPNPVDAHRLASVEPSPQGGVVRLWDTRKHGHEVTSLDVTEGGNVVSLEWAGAHQLGVATRDGGMNIWDIVNGPKKDDGTDEWVTVAGMRHVLTPKQQLHSFVFVPQTTPAKREVVFLVKDGTIGVGPLWNAPVIASSSMGELAVSGTDINILDPEVPPRPRVESHPSASPPRSRAHSRAPSRAHSRQVSRTGSPTRRNSADERRKNRFQLGPDRVTALLAEEHLRARSRSASPNYLRASRRDLRSLLDEPDEDPEEFDYGDEVVDSEGFRHVLRHDVAYVMRRRAEESYGLNSLNAAVATKFPGADRIAGIWEFINHFVQATNPECSQYNGYDLTYQGLWPIWTGLLGAEGRDTSAPPSAALYTLRTHAVPLPVSRDGSGSGASTPRRGTVDAHDAEYSSVIQSINAMRADAQAIAAPGSHRLPHTDKAPQRRMMLAVCGENHAYDTMEEVHRLVDDNQRTKAACWAFFAGEEGPAITILMRSDDEKHRLMGATIAGFMTQSRAERGSLFWQEHWRSMVDKVDDPYIRAVLARIAGENWESILYDESLPLLDRVAVAVCNLSDKELTTFLRNRLTRCVNMGSLPGLALTGFTPPGLQLLQRFVDRTGDIQTAALLSAFFPRAHLTSAEIATLDRWVDSYRTLLDSWLNWVNRTSFDVEVLAQRRLLGDSVADAVQTVVVCPVCNNQLTKQTEEMLTRKNALRGTMRLPTTRTPGLTANDKSRADTFCRPSRACTAKTPCHGAVSVSYTSAPPPNRVSRRTRWSRHMSAVRHAGMEATQTIFSSGSWAGSTASPRTKCVPSQDAIVAVRASSRLYTKVAANACVSC</sequence>
<dbReference type="Proteomes" id="UP000279236">
    <property type="component" value="Unassembled WGS sequence"/>
</dbReference>
<dbReference type="Gene3D" id="2.130.10.10">
    <property type="entry name" value="YVTN repeat-like/Quinoprotein amine dehydrogenase"/>
    <property type="match status" value="1"/>
</dbReference>
<dbReference type="InterPro" id="IPR001680">
    <property type="entry name" value="WD40_rpt"/>
</dbReference>
<dbReference type="InterPro" id="IPR036322">
    <property type="entry name" value="WD40_repeat_dom_sf"/>
</dbReference>
<accession>A0A427XV19</accession>
<reference evidence="3 4" key="1">
    <citation type="submission" date="2018-11" db="EMBL/GenBank/DDBJ databases">
        <title>Genome sequence of Apiotrichum porosum DSM 27194.</title>
        <authorList>
            <person name="Aliyu H."/>
            <person name="Gorte O."/>
            <person name="Ochsenreither K."/>
        </authorList>
    </citation>
    <scope>NUCLEOTIDE SEQUENCE [LARGE SCALE GENOMIC DNA]</scope>
    <source>
        <strain evidence="3 4">DSM 27194</strain>
    </source>
</reference>
<dbReference type="PANTHER" id="PTHR16453:SF9">
    <property type="entry name" value="GATOR COMPLEX PROTEIN MIOS"/>
    <property type="match status" value="1"/>
</dbReference>
<feature type="compositionally biased region" description="Basic residues" evidence="1">
    <location>
        <begin position="420"/>
        <end position="434"/>
    </location>
</feature>
<dbReference type="GO" id="GO:1904263">
    <property type="term" value="P:positive regulation of TORC1 signaling"/>
    <property type="evidence" value="ECO:0007669"/>
    <property type="project" value="TreeGrafter"/>
</dbReference>
<evidence type="ECO:0000256" key="1">
    <source>
        <dbReference type="SAM" id="MobiDB-lite"/>
    </source>
</evidence>
<feature type="region of interest" description="Disordered" evidence="1">
    <location>
        <begin position="397"/>
        <end position="459"/>
    </location>
</feature>
<dbReference type="RefSeq" id="XP_028476936.1">
    <property type="nucleotide sequence ID" value="XM_028623043.1"/>
</dbReference>
<dbReference type="STRING" id="105984.A0A427XV19"/>
<dbReference type="SMART" id="SM00320">
    <property type="entry name" value="WD40"/>
    <property type="match status" value="4"/>
</dbReference>
<dbReference type="OrthoDB" id="341486at2759"/>
<keyword evidence="4" id="KW-1185">Reference proteome</keyword>
<dbReference type="Pfam" id="PF21719">
    <property type="entry name" value="MIOS_a-sol"/>
    <property type="match status" value="1"/>
</dbReference>
<organism evidence="3 4">
    <name type="scientific">Apiotrichum porosum</name>
    <dbReference type="NCBI Taxonomy" id="105984"/>
    <lineage>
        <taxon>Eukaryota</taxon>
        <taxon>Fungi</taxon>
        <taxon>Dikarya</taxon>
        <taxon>Basidiomycota</taxon>
        <taxon>Agaricomycotina</taxon>
        <taxon>Tremellomycetes</taxon>
        <taxon>Trichosporonales</taxon>
        <taxon>Trichosporonaceae</taxon>
        <taxon>Apiotrichum</taxon>
    </lineage>
</organism>
<feature type="compositionally biased region" description="Polar residues" evidence="1">
    <location>
        <begin position="435"/>
        <end position="444"/>
    </location>
</feature>
<feature type="domain" description="MIOS-like alpha-solenoid" evidence="2">
    <location>
        <begin position="673"/>
        <end position="805"/>
    </location>
</feature>